<evidence type="ECO:0000313" key="4">
    <source>
        <dbReference type="EMBL" id="RST95647.1"/>
    </source>
</evidence>
<dbReference type="Proteomes" id="UP000288490">
    <property type="component" value="Unassembled WGS sequence"/>
</dbReference>
<dbReference type="RefSeq" id="WP_125956463.1">
    <property type="nucleotide sequence ID" value="NZ_JAQEJV010000003.1"/>
</dbReference>
<gene>
    <name evidence="4" type="ORF">CBF36_02905</name>
</gene>
<feature type="signal peptide" evidence="2">
    <location>
        <begin position="1"/>
        <end position="22"/>
    </location>
</feature>
<organism evidence="4 5">
    <name type="scientific">Vagococcus bubulae</name>
    <dbReference type="NCBI Taxonomy" id="1977868"/>
    <lineage>
        <taxon>Bacteria</taxon>
        <taxon>Bacillati</taxon>
        <taxon>Bacillota</taxon>
        <taxon>Bacilli</taxon>
        <taxon>Lactobacillales</taxon>
        <taxon>Enterococcaceae</taxon>
        <taxon>Vagococcus</taxon>
    </lineage>
</organism>
<feature type="region of interest" description="Disordered" evidence="1">
    <location>
        <begin position="117"/>
        <end position="148"/>
    </location>
</feature>
<feature type="chain" id="PRO_5019361911" description="DUF4767 domain-containing protein" evidence="2">
    <location>
        <begin position="23"/>
        <end position="390"/>
    </location>
</feature>
<accession>A0A429ZPM1</accession>
<evidence type="ECO:0000313" key="5">
    <source>
        <dbReference type="Proteomes" id="UP000288490"/>
    </source>
</evidence>
<feature type="domain" description="DUF4767" evidence="3">
    <location>
        <begin position="147"/>
        <end position="283"/>
    </location>
</feature>
<reference evidence="4 5" key="1">
    <citation type="submission" date="2017-05" db="EMBL/GenBank/DDBJ databases">
        <title>Vagococcus spp. assemblies.</title>
        <authorList>
            <person name="Gulvik C.A."/>
        </authorList>
    </citation>
    <scope>NUCLEOTIDE SEQUENCE [LARGE SCALE GENOMIC DNA]</scope>
    <source>
        <strain evidence="4 5">SS1994</strain>
    </source>
</reference>
<name>A0A429ZPM1_9ENTE</name>
<evidence type="ECO:0000256" key="2">
    <source>
        <dbReference type="SAM" id="SignalP"/>
    </source>
</evidence>
<sequence length="390" mass="44182">MNKKWKKILLVCAVLVSVTACGKSGNFDQSMQKTKEAIVEKKFEQAEGFVEMALESKPKDEEAKKYQSQLKLYINALDKKEKKEYDEANASLDAVIKIEHGSDKLVEYAKKEKTEISKMKKEAEKDDSKKEEKTTESSDKKEEASNAIWNDSKKDSLREFMSQFSRNMGQNYKEYSKTNSVDLYGVNVPGDIFSGQWTMAINNQPVKVEWSETGEGSSPYQLVAVYSDADTQPYLQKHVYFFIIENGQPKVYVTQQNQGNNENFLHFSETQNPDIKAGFSQIVGGEQISINAEKSSDIASFDDAKKYLLNNKTSWSYATQDKNASNIEVISVNENNKEQHQDGNGSYYSVVIQTNDDDGSTTGGGKQFRVYTDGRIYQRAGMHDFSQVYP</sequence>
<keyword evidence="2" id="KW-0732">Signal</keyword>
<feature type="compositionally biased region" description="Basic and acidic residues" evidence="1">
    <location>
        <begin position="117"/>
        <end position="144"/>
    </location>
</feature>
<evidence type="ECO:0000259" key="3">
    <source>
        <dbReference type="Pfam" id="PF15983"/>
    </source>
</evidence>
<dbReference type="Pfam" id="PF15983">
    <property type="entry name" value="DUF4767"/>
    <property type="match status" value="1"/>
</dbReference>
<comment type="caution">
    <text evidence="4">The sequence shown here is derived from an EMBL/GenBank/DDBJ whole genome shotgun (WGS) entry which is preliminary data.</text>
</comment>
<protein>
    <recommendedName>
        <fullName evidence="3">DUF4767 domain-containing protein</fullName>
    </recommendedName>
</protein>
<dbReference type="OrthoDB" id="2149782at2"/>
<dbReference type="InterPro" id="IPR031927">
    <property type="entry name" value="DUF4767"/>
</dbReference>
<dbReference type="AlphaFoldDB" id="A0A429ZPM1"/>
<keyword evidence="5" id="KW-1185">Reference proteome</keyword>
<dbReference type="PROSITE" id="PS51257">
    <property type="entry name" value="PROKAR_LIPOPROTEIN"/>
    <property type="match status" value="1"/>
</dbReference>
<proteinExistence type="predicted"/>
<evidence type="ECO:0000256" key="1">
    <source>
        <dbReference type="SAM" id="MobiDB-lite"/>
    </source>
</evidence>
<dbReference type="EMBL" id="NGJT01000003">
    <property type="protein sequence ID" value="RST95647.1"/>
    <property type="molecule type" value="Genomic_DNA"/>
</dbReference>